<dbReference type="InterPro" id="IPR002403">
    <property type="entry name" value="Cyt_P450_E_grp-IV"/>
</dbReference>
<dbReference type="GO" id="GO:0005506">
    <property type="term" value="F:iron ion binding"/>
    <property type="evidence" value="ECO:0007669"/>
    <property type="project" value="InterPro"/>
</dbReference>
<proteinExistence type="inferred from homology"/>
<evidence type="ECO:0000256" key="7">
    <source>
        <dbReference type="ARBA" id="ARBA00023033"/>
    </source>
</evidence>
<evidence type="ECO:0000256" key="5">
    <source>
        <dbReference type="ARBA" id="ARBA00023002"/>
    </source>
</evidence>
<dbReference type="AlphaFoldDB" id="A0A5N7CM72"/>
<accession>A0A5N7CM72</accession>
<protein>
    <submittedName>
        <fullName evidence="11">Cytochrome P450</fullName>
    </submittedName>
</protein>
<keyword evidence="3 8" id="KW-0349">Heme</keyword>
<feature type="transmembrane region" description="Helical" evidence="10">
    <location>
        <begin position="307"/>
        <end position="330"/>
    </location>
</feature>
<keyword evidence="10" id="KW-0472">Membrane</keyword>
<sequence length="526" mass="58982">MFENIPTVLRDIATSLTGQGLFTFFGLSLFILLCPWFGYLRLPSSMRWWPSKPSGPLSALRLSLKGYIGSKSSEEGYRQISSQGQPFALCNPSFYPQVLLPPEHISWLLSQPESVLSHEKANEDVHALPFLAPAFNNYDHLELIRAIRNDLTRNIASTEDALLEELERITDEVLGPAGDTAWREVSLTQALDKILFAVGLRVFFGPSLARDPKFLYYVKAFTRVTGALMMLVSQYVAWPLKPLVGLIAGLPIYYYWIRLIILLHPAFKQRIKHLKTDKETAPADLITWVIDLASCQNPTKSIRISALVVRLTLIAFLPIDVLISMTQNFLLDLLTSDPKLEYSETLRTEAQTAFTSPKKSTHISQNMPKAESAIRESLRLSPLSDRMLSRRVVRSGGVTLPDGQFLPCGTWLGVAAVGVHRDERNYEAPDEYRPFRFVGRDEEGGEEGKGKGVLVPVTSERFLAFGHGRHSCPGRWFAAHAMKLVIGYILVNYEIEPLPGGRPENFLVGQTIIPPLGVKIRVRRRG</sequence>
<dbReference type="GO" id="GO:0016705">
    <property type="term" value="F:oxidoreductase activity, acting on paired donors, with incorporation or reduction of molecular oxygen"/>
    <property type="evidence" value="ECO:0007669"/>
    <property type="project" value="InterPro"/>
</dbReference>
<evidence type="ECO:0000256" key="4">
    <source>
        <dbReference type="ARBA" id="ARBA00022723"/>
    </source>
</evidence>
<dbReference type="PANTHER" id="PTHR46206:SF1">
    <property type="entry name" value="P450, PUTATIVE (EUROFUNG)-RELATED"/>
    <property type="match status" value="1"/>
</dbReference>
<evidence type="ECO:0000256" key="3">
    <source>
        <dbReference type="ARBA" id="ARBA00022617"/>
    </source>
</evidence>
<organism evidence="11">
    <name type="scientific">Petromyces alliaceus</name>
    <name type="common">Aspergillus alliaceus</name>
    <dbReference type="NCBI Taxonomy" id="209559"/>
    <lineage>
        <taxon>Eukaryota</taxon>
        <taxon>Fungi</taxon>
        <taxon>Dikarya</taxon>
        <taxon>Ascomycota</taxon>
        <taxon>Pezizomycotina</taxon>
        <taxon>Eurotiomycetes</taxon>
        <taxon>Eurotiomycetidae</taxon>
        <taxon>Eurotiales</taxon>
        <taxon>Aspergillaceae</taxon>
        <taxon>Aspergillus</taxon>
        <taxon>Aspergillus subgen. Circumdati</taxon>
    </lineage>
</organism>
<keyword evidence="10" id="KW-0812">Transmembrane</keyword>
<reference evidence="11" key="1">
    <citation type="submission" date="2019-04" db="EMBL/GenBank/DDBJ databases">
        <title>Friends and foes A comparative genomics studyof 23 Aspergillus species from section Flavi.</title>
        <authorList>
            <consortium name="DOE Joint Genome Institute"/>
            <person name="Kjaerbolling I."/>
            <person name="Vesth T."/>
            <person name="Frisvad J.C."/>
            <person name="Nybo J.L."/>
            <person name="Theobald S."/>
            <person name="Kildgaard S."/>
            <person name="Isbrandt T."/>
            <person name="Kuo A."/>
            <person name="Sato A."/>
            <person name="Lyhne E.K."/>
            <person name="Kogle M.E."/>
            <person name="Wiebenga A."/>
            <person name="Kun R.S."/>
            <person name="Lubbers R.J."/>
            <person name="Makela M.R."/>
            <person name="Barry K."/>
            <person name="Chovatia M."/>
            <person name="Clum A."/>
            <person name="Daum C."/>
            <person name="Haridas S."/>
            <person name="He G."/>
            <person name="LaButti K."/>
            <person name="Lipzen A."/>
            <person name="Mondo S."/>
            <person name="Riley R."/>
            <person name="Salamov A."/>
            <person name="Simmons B.A."/>
            <person name="Magnuson J.K."/>
            <person name="Henrissat B."/>
            <person name="Mortensen U.H."/>
            <person name="Larsen T.O."/>
            <person name="Devries R.P."/>
            <person name="Grigoriev I.V."/>
            <person name="Machida M."/>
            <person name="Baker S.E."/>
            <person name="Andersen M.R."/>
        </authorList>
    </citation>
    <scope>NUCLEOTIDE SEQUENCE [LARGE SCALE GENOMIC DNA]</scope>
    <source>
        <strain evidence="11">IBT 14317</strain>
    </source>
</reference>
<dbReference type="GO" id="GO:0004497">
    <property type="term" value="F:monooxygenase activity"/>
    <property type="evidence" value="ECO:0007669"/>
    <property type="project" value="UniProtKB-KW"/>
</dbReference>
<dbReference type="EMBL" id="ML735219">
    <property type="protein sequence ID" value="KAE8395195.1"/>
    <property type="molecule type" value="Genomic_DNA"/>
</dbReference>
<evidence type="ECO:0000256" key="1">
    <source>
        <dbReference type="ARBA" id="ARBA00001971"/>
    </source>
</evidence>
<dbReference type="OrthoDB" id="1844152at2759"/>
<feature type="binding site" description="axial binding residue" evidence="8">
    <location>
        <position position="472"/>
    </location>
    <ligand>
        <name>heme</name>
        <dbReference type="ChEBI" id="CHEBI:30413"/>
    </ligand>
    <ligandPart>
        <name>Fe</name>
        <dbReference type="ChEBI" id="CHEBI:18248"/>
    </ligandPart>
</feature>
<evidence type="ECO:0000256" key="6">
    <source>
        <dbReference type="ARBA" id="ARBA00023004"/>
    </source>
</evidence>
<feature type="transmembrane region" description="Helical" evidence="10">
    <location>
        <begin position="214"/>
        <end position="237"/>
    </location>
</feature>
<dbReference type="InterPro" id="IPR036396">
    <property type="entry name" value="Cyt_P450_sf"/>
</dbReference>
<comment type="similarity">
    <text evidence="2 9">Belongs to the cytochrome P450 family.</text>
</comment>
<evidence type="ECO:0000256" key="10">
    <source>
        <dbReference type="SAM" id="Phobius"/>
    </source>
</evidence>
<dbReference type="InterPro" id="IPR001128">
    <property type="entry name" value="Cyt_P450"/>
</dbReference>
<dbReference type="PROSITE" id="PS00086">
    <property type="entry name" value="CYTOCHROME_P450"/>
    <property type="match status" value="1"/>
</dbReference>
<dbReference type="GO" id="GO:0020037">
    <property type="term" value="F:heme binding"/>
    <property type="evidence" value="ECO:0007669"/>
    <property type="project" value="InterPro"/>
</dbReference>
<dbReference type="PANTHER" id="PTHR46206">
    <property type="entry name" value="CYTOCHROME P450"/>
    <property type="match status" value="1"/>
</dbReference>
<dbReference type="SUPFAM" id="SSF48264">
    <property type="entry name" value="Cytochrome P450"/>
    <property type="match status" value="1"/>
</dbReference>
<name>A0A5N7CM72_PETAA</name>
<dbReference type="GO" id="GO:0019748">
    <property type="term" value="P:secondary metabolic process"/>
    <property type="evidence" value="ECO:0007669"/>
    <property type="project" value="UniProtKB-ARBA"/>
</dbReference>
<evidence type="ECO:0000256" key="8">
    <source>
        <dbReference type="PIRSR" id="PIRSR602403-1"/>
    </source>
</evidence>
<keyword evidence="10" id="KW-1133">Transmembrane helix</keyword>
<gene>
    <name evidence="11" type="ORF">BDV23DRAFT_178716</name>
</gene>
<keyword evidence="7 9" id="KW-0503">Monooxygenase</keyword>
<feature type="transmembrane region" description="Helical" evidence="10">
    <location>
        <begin position="20"/>
        <end position="42"/>
    </location>
</feature>
<keyword evidence="4 8" id="KW-0479">Metal-binding</keyword>
<keyword evidence="5 9" id="KW-0560">Oxidoreductase</keyword>
<evidence type="ECO:0000256" key="2">
    <source>
        <dbReference type="ARBA" id="ARBA00010617"/>
    </source>
</evidence>
<comment type="cofactor">
    <cofactor evidence="1 8">
        <name>heme</name>
        <dbReference type="ChEBI" id="CHEBI:30413"/>
    </cofactor>
</comment>
<dbReference type="CDD" id="cd11041">
    <property type="entry name" value="CYP503A1-like"/>
    <property type="match status" value="1"/>
</dbReference>
<evidence type="ECO:0000256" key="9">
    <source>
        <dbReference type="RuleBase" id="RU000461"/>
    </source>
</evidence>
<dbReference type="PRINTS" id="PR00465">
    <property type="entry name" value="EP450IV"/>
</dbReference>
<evidence type="ECO:0000313" key="11">
    <source>
        <dbReference type="EMBL" id="KAE8395195.1"/>
    </source>
</evidence>
<keyword evidence="6 8" id="KW-0408">Iron</keyword>
<feature type="transmembrane region" description="Helical" evidence="10">
    <location>
        <begin position="243"/>
        <end position="263"/>
    </location>
</feature>
<dbReference type="InterPro" id="IPR017972">
    <property type="entry name" value="Cyt_P450_CS"/>
</dbReference>
<dbReference type="Proteomes" id="UP000326877">
    <property type="component" value="Unassembled WGS sequence"/>
</dbReference>
<dbReference type="Gene3D" id="1.10.630.10">
    <property type="entry name" value="Cytochrome P450"/>
    <property type="match status" value="1"/>
</dbReference>
<dbReference type="Pfam" id="PF00067">
    <property type="entry name" value="p450"/>
    <property type="match status" value="1"/>
</dbReference>